<dbReference type="GO" id="GO:0070006">
    <property type="term" value="F:metalloaminopeptidase activity"/>
    <property type="evidence" value="ECO:0007669"/>
    <property type="project" value="TreeGrafter"/>
</dbReference>
<dbReference type="GO" id="GO:0016020">
    <property type="term" value="C:membrane"/>
    <property type="evidence" value="ECO:0007669"/>
    <property type="project" value="TreeGrafter"/>
</dbReference>
<feature type="chain" id="PRO_5029679572" description="Alpha-aminoacylpeptide hydrolase" evidence="13">
    <location>
        <begin position="27"/>
        <end position="1064"/>
    </location>
</feature>
<dbReference type="InterPro" id="IPR034016">
    <property type="entry name" value="M1_APN-typ"/>
</dbReference>
<dbReference type="EMBL" id="MT438997">
    <property type="protein sequence ID" value="QOL01244.1"/>
    <property type="molecule type" value="mRNA"/>
</dbReference>
<dbReference type="Gene3D" id="1.25.50.20">
    <property type="match status" value="1"/>
</dbReference>
<dbReference type="InterPro" id="IPR042097">
    <property type="entry name" value="Aminopeptidase_N-like_N_sf"/>
</dbReference>
<organism evidence="17">
    <name type="scientific">Trebouxia lynnae</name>
    <dbReference type="NCBI Taxonomy" id="1825957"/>
    <lineage>
        <taxon>Eukaryota</taxon>
        <taxon>Viridiplantae</taxon>
        <taxon>Chlorophyta</taxon>
        <taxon>core chlorophytes</taxon>
        <taxon>Trebouxiophyceae</taxon>
        <taxon>Trebouxiales</taxon>
        <taxon>Trebouxiaceae</taxon>
        <taxon>Trebouxia</taxon>
    </lineage>
</organism>
<keyword evidence="6 11" id="KW-0862">Zinc</keyword>
<keyword evidence="7" id="KW-0256">Endoplasmic reticulum</keyword>
<dbReference type="CDD" id="cd09601">
    <property type="entry name" value="M1_APN-Q_like"/>
    <property type="match status" value="1"/>
</dbReference>
<dbReference type="Gene3D" id="2.60.40.1730">
    <property type="entry name" value="tricorn interacting facor f3 domain"/>
    <property type="match status" value="1"/>
</dbReference>
<evidence type="ECO:0000313" key="17">
    <source>
        <dbReference type="EMBL" id="QOL01244.1"/>
    </source>
</evidence>
<feature type="site" description="Transition state stabilizer" evidence="12">
    <location>
        <position position="477"/>
    </location>
</feature>
<keyword evidence="4 11" id="KW-0479">Metal-binding</keyword>
<dbReference type="InterPro" id="IPR050344">
    <property type="entry name" value="Peptidase_M1_aminopeptidases"/>
</dbReference>
<dbReference type="Gene3D" id="1.10.390.10">
    <property type="entry name" value="Neutral Protease Domain 2"/>
    <property type="match status" value="1"/>
</dbReference>
<dbReference type="InterPro" id="IPR024571">
    <property type="entry name" value="ERAP1-like_C_dom"/>
</dbReference>
<name>A0A7L9QEI9_9CHLO</name>
<dbReference type="GO" id="GO:0043171">
    <property type="term" value="P:peptide catabolic process"/>
    <property type="evidence" value="ECO:0007669"/>
    <property type="project" value="TreeGrafter"/>
</dbReference>
<evidence type="ECO:0000256" key="2">
    <source>
        <dbReference type="ARBA" id="ARBA00010136"/>
    </source>
</evidence>
<sequence length="1064" mass="112972">MGLRNMPFYLAFELVLSIILFTSCLVQPTALPNSVFGRGFSRKLAYSGDVPDDYSIAVPSLYNVTYFLTADNFLGDSSTAQDTYTAQSYMFLDILKTTSNVTFNSMDLNYSQISYSVASGPGICLCGGSSSCTSTNCSDVLTPSGADGDTEGLYTLKFNSSVESNSSVAIFFAYNGSLANGLARSSAFNYTNPVTNATDGQVLVAAGLEPVGARTMLPCFDAPKFKANFSMNLQAPSDLIALSNTPEYRSQPGLEPGTTLHVFETTPKMATYLIGVTVGHMVSTSAISNSGRNISIWSVPALGDQHAVPLQAALHGTNYYEAYTGIELPLKKLDFMAIPGLGGAVENWGLLQFDERRMLVNEATEGAYGRYLSADVVCHELAHQWFGDYVTCTDFDNIVVNEGTASFMEYKCINASFPEMAGQALFQRATTPDGENIGVHEGPRENGLSTDSSPYIEALLFIYTPDNFLSYYPAIPYSKGASVWGMLEAYWDSAGPDAFQEGLRTLLTRHALSSATLDDLLLALLDGFATSVNATRSGALSQLKANSTLFNDTDRDALALLRTWITQPGYPLLNVSDGNSIQQGRFYTYGSNVRNDTYLISNDSSWFVPVQVGPLASASSVPLQAGSLATASSGNAGTEWVEMLREPDIMLNMTGQVINKAATRYYRMQYPLGQQQQLIATLSNLTSQGNSSLPQLLEANAFISDALALSFAGNTDPSAILDLANALAASQAAGTGFGLFLLVQPVVEALQQLVLFAEASNTTCSSNLKQAAQQLLTQFAAPILAQETNASAATGKYQAASYAVSQDTFLYDHAKGQVLLAAAFNGDSAAAAFLCGLYANITSNSSSSGGGVGVGVIDPDLRGAAYHAAVAHLGGCLPQPEAEAAWQAMLTKWQTEPDIQEAERALYALPWSVNSSLLQQTLNLTFTDDDVVSRSPANIASALLRNVGSNNLGVNSSRHGSDVAWAWIQDNFAAINSSSIFTTLESLPFIPTQQNLNSLTAFLSPSGDGATAPVANRIRLLAKLQQNVQWAEANIGKSGPQSGLCGTAGGMLLPGSAGGIVTAG</sequence>
<evidence type="ECO:0000256" key="4">
    <source>
        <dbReference type="ARBA" id="ARBA00022723"/>
    </source>
</evidence>
<feature type="signal peptide" evidence="13">
    <location>
        <begin position="1"/>
        <end position="26"/>
    </location>
</feature>
<dbReference type="GO" id="GO:0005615">
    <property type="term" value="C:extracellular space"/>
    <property type="evidence" value="ECO:0007669"/>
    <property type="project" value="TreeGrafter"/>
</dbReference>
<dbReference type="InterPro" id="IPR001930">
    <property type="entry name" value="Peptidase_M1"/>
</dbReference>
<keyword evidence="13" id="KW-0732">Signal</keyword>
<feature type="domain" description="ERAP1-like C-terminal" evidence="15">
    <location>
        <begin position="658"/>
        <end position="977"/>
    </location>
</feature>
<keyword evidence="7" id="KW-0492">Microsome</keyword>
<dbReference type="GO" id="GO:0005737">
    <property type="term" value="C:cytoplasm"/>
    <property type="evidence" value="ECO:0007669"/>
    <property type="project" value="TreeGrafter"/>
</dbReference>
<comment type="similarity">
    <text evidence="2">Belongs to the peptidase M1 family.</text>
</comment>
<feature type="domain" description="Aminopeptidase N-like N-terminal" evidence="16">
    <location>
        <begin position="80"/>
        <end position="273"/>
    </location>
</feature>
<dbReference type="GO" id="GO:0006508">
    <property type="term" value="P:proteolysis"/>
    <property type="evidence" value="ECO:0007669"/>
    <property type="project" value="UniProtKB-KW"/>
</dbReference>
<feature type="active site" description="Proton acceptor" evidence="10">
    <location>
        <position position="380"/>
    </location>
</feature>
<evidence type="ECO:0000256" key="5">
    <source>
        <dbReference type="ARBA" id="ARBA00022801"/>
    </source>
</evidence>
<feature type="binding site" evidence="11">
    <location>
        <position position="402"/>
    </location>
    <ligand>
        <name>Zn(2+)</name>
        <dbReference type="ChEBI" id="CHEBI:29105"/>
        <note>catalytic</note>
    </ligand>
</feature>
<feature type="binding site" evidence="11">
    <location>
        <position position="379"/>
    </location>
    <ligand>
        <name>Zn(2+)</name>
        <dbReference type="ChEBI" id="CHEBI:29105"/>
        <note>catalytic</note>
    </ligand>
</feature>
<dbReference type="Pfam" id="PF11838">
    <property type="entry name" value="ERAP1_C"/>
    <property type="match status" value="1"/>
</dbReference>
<comment type="cofactor">
    <cofactor evidence="11">
        <name>Zn(2+)</name>
        <dbReference type="ChEBI" id="CHEBI:29105"/>
    </cofactor>
    <text evidence="11">Binds 1 zinc ion per subunit.</text>
</comment>
<comment type="subcellular location">
    <subcellularLocation>
        <location evidence="1">Microsome membrane</location>
        <topology evidence="1">Peripheral membrane protein</topology>
    </subcellularLocation>
</comment>
<dbReference type="Pfam" id="PF01433">
    <property type="entry name" value="Peptidase_M1"/>
    <property type="match status" value="1"/>
</dbReference>
<dbReference type="GO" id="GO:0042277">
    <property type="term" value="F:peptide binding"/>
    <property type="evidence" value="ECO:0007669"/>
    <property type="project" value="TreeGrafter"/>
</dbReference>
<dbReference type="PANTHER" id="PTHR11533">
    <property type="entry name" value="PROTEASE M1 ZINC METALLOPROTEASE"/>
    <property type="match status" value="1"/>
</dbReference>
<keyword evidence="8" id="KW-0482">Metalloprotease</keyword>
<dbReference type="Pfam" id="PF17900">
    <property type="entry name" value="Peptidase_M1_N"/>
    <property type="match status" value="1"/>
</dbReference>
<dbReference type="InterPro" id="IPR045357">
    <property type="entry name" value="Aminopeptidase_N-like_N"/>
</dbReference>
<keyword evidence="3" id="KW-0645">Protease</keyword>
<dbReference type="SUPFAM" id="SSF63737">
    <property type="entry name" value="Leukotriene A4 hydrolase N-terminal domain"/>
    <property type="match status" value="1"/>
</dbReference>
<evidence type="ECO:0000259" key="16">
    <source>
        <dbReference type="Pfam" id="PF17900"/>
    </source>
</evidence>
<evidence type="ECO:0000256" key="12">
    <source>
        <dbReference type="PIRSR" id="PIRSR634016-4"/>
    </source>
</evidence>
<evidence type="ECO:0000256" key="10">
    <source>
        <dbReference type="PIRSR" id="PIRSR634016-1"/>
    </source>
</evidence>
<feature type="binding site" evidence="11">
    <location>
        <position position="383"/>
    </location>
    <ligand>
        <name>Zn(2+)</name>
        <dbReference type="ChEBI" id="CHEBI:29105"/>
        <note>catalytic</note>
    </ligand>
</feature>
<dbReference type="InterPro" id="IPR027268">
    <property type="entry name" value="Peptidase_M4/M1_CTD_sf"/>
</dbReference>
<evidence type="ECO:0000256" key="8">
    <source>
        <dbReference type="ARBA" id="ARBA00023049"/>
    </source>
</evidence>
<dbReference type="PROSITE" id="PS51257">
    <property type="entry name" value="PROKAR_LIPOPROTEIN"/>
    <property type="match status" value="1"/>
</dbReference>
<evidence type="ECO:0000256" key="6">
    <source>
        <dbReference type="ARBA" id="ARBA00022833"/>
    </source>
</evidence>
<evidence type="ECO:0000256" key="7">
    <source>
        <dbReference type="ARBA" id="ARBA00022848"/>
    </source>
</evidence>
<dbReference type="InterPro" id="IPR014782">
    <property type="entry name" value="Peptidase_M1_dom"/>
</dbReference>
<dbReference type="PANTHER" id="PTHR11533:SF299">
    <property type="entry name" value="AMINOPEPTIDASE"/>
    <property type="match status" value="1"/>
</dbReference>
<evidence type="ECO:0000256" key="1">
    <source>
        <dbReference type="ARBA" id="ARBA00004174"/>
    </source>
</evidence>
<accession>A0A7L9QEI9</accession>
<dbReference type="PRINTS" id="PR00756">
    <property type="entry name" value="ALADIPTASE"/>
</dbReference>
<evidence type="ECO:0000256" key="13">
    <source>
        <dbReference type="SAM" id="SignalP"/>
    </source>
</evidence>
<evidence type="ECO:0000256" key="3">
    <source>
        <dbReference type="ARBA" id="ARBA00022670"/>
    </source>
</evidence>
<feature type="domain" description="Peptidase M1 membrane alanine aminopeptidase" evidence="14">
    <location>
        <begin position="318"/>
        <end position="532"/>
    </location>
</feature>
<dbReference type="AlphaFoldDB" id="A0A7L9QEI9"/>
<evidence type="ECO:0000256" key="9">
    <source>
        <dbReference type="ARBA" id="ARBA00029840"/>
    </source>
</evidence>
<dbReference type="GO" id="GO:0008270">
    <property type="term" value="F:zinc ion binding"/>
    <property type="evidence" value="ECO:0007669"/>
    <property type="project" value="InterPro"/>
</dbReference>
<evidence type="ECO:0000259" key="14">
    <source>
        <dbReference type="Pfam" id="PF01433"/>
    </source>
</evidence>
<evidence type="ECO:0000259" key="15">
    <source>
        <dbReference type="Pfam" id="PF11838"/>
    </source>
</evidence>
<dbReference type="SUPFAM" id="SSF55486">
    <property type="entry name" value="Metalloproteases ('zincins'), catalytic domain"/>
    <property type="match status" value="1"/>
</dbReference>
<proteinExistence type="evidence at transcript level"/>
<keyword evidence="5" id="KW-0378">Hydrolase</keyword>
<protein>
    <recommendedName>
        <fullName evidence="9">Alpha-aminoacylpeptide hydrolase</fullName>
    </recommendedName>
</protein>
<reference evidence="17" key="1">
    <citation type="journal article" date="2020" name="Microb. Ecol.">
        <title>The Under-explored Extracellular Proteome of Aero-Terrestrial Microalgae Provides Clues on Different Mechanisms of Desiccation Tolerance in Non-Model Organisms.</title>
        <authorList>
            <person name="Gonzalez-Hourcade M."/>
            <person name="Del Campo E.M."/>
            <person name="Casano L.M."/>
        </authorList>
    </citation>
    <scope>NUCLEOTIDE SEQUENCE</scope>
    <source>
        <strain evidence="17">TR9</strain>
    </source>
</reference>
<evidence type="ECO:0000256" key="11">
    <source>
        <dbReference type="PIRSR" id="PIRSR634016-3"/>
    </source>
</evidence>